<keyword evidence="3 7" id="KW-0699">rRNA-binding</keyword>
<dbReference type="EMBL" id="KF900759">
    <property type="protein sequence ID" value="AIF06097.1"/>
    <property type="molecule type" value="Genomic_DNA"/>
</dbReference>
<keyword evidence="5 7" id="KW-0689">Ribosomal protein</keyword>
<evidence type="ECO:0000256" key="6">
    <source>
        <dbReference type="ARBA" id="ARBA00023274"/>
    </source>
</evidence>
<organism evidence="11">
    <name type="scientific">uncultured marine group II/III euryarchaeote KM3_18_H05</name>
    <dbReference type="NCBI Taxonomy" id="1457957"/>
    <lineage>
        <taxon>Archaea</taxon>
        <taxon>Methanobacteriati</taxon>
        <taxon>Methanobacteriota</taxon>
        <taxon>environmental samples</taxon>
    </lineage>
</organism>
<keyword evidence="6 7" id="KW-0687">Ribonucleoprotein</keyword>
<dbReference type="GO" id="GO:1990904">
    <property type="term" value="C:ribonucleoprotein complex"/>
    <property type="evidence" value="ECO:0007669"/>
    <property type="project" value="UniProtKB-KW"/>
</dbReference>
<gene>
    <name evidence="11" type="primary">RP-L5</name>
    <name evidence="7" type="synonym">rpl5</name>
    <name evidence="11" type="synonym">rplE</name>
</gene>
<dbReference type="InterPro" id="IPR031309">
    <property type="entry name" value="Ribosomal_uL5_C"/>
</dbReference>
<dbReference type="GO" id="GO:0000049">
    <property type="term" value="F:tRNA binding"/>
    <property type="evidence" value="ECO:0007669"/>
    <property type="project" value="UniProtKB-UniRule"/>
</dbReference>
<keyword evidence="4 7" id="KW-0694">RNA-binding</keyword>
<reference evidence="11" key="1">
    <citation type="journal article" date="2014" name="Genome Biol. Evol.">
        <title>Pangenome evidence for extensive interdomain horizontal transfer affecting lineage core and shell genes in uncultured planktonic thaumarchaeota and euryarchaeota.</title>
        <authorList>
            <person name="Deschamps P."/>
            <person name="Zivanovic Y."/>
            <person name="Moreira D."/>
            <person name="Rodriguez-Valera F."/>
            <person name="Lopez-Garcia P."/>
        </authorList>
    </citation>
    <scope>NUCLEOTIDE SEQUENCE</scope>
</reference>
<dbReference type="HAMAP" id="MF_01333_A">
    <property type="entry name" value="Ribosomal_uL5_A"/>
    <property type="match status" value="1"/>
</dbReference>
<dbReference type="Pfam" id="PF00281">
    <property type="entry name" value="Ribosomal_L5"/>
    <property type="match status" value="1"/>
</dbReference>
<evidence type="ECO:0000313" key="11">
    <source>
        <dbReference type="EMBL" id="AIF06097.1"/>
    </source>
</evidence>
<comment type="subunit">
    <text evidence="7">Part of the 50S ribosomal subunit; contacts the 5S rRNA and probably tRNA. Forms a bridge to the 30S subunit in the 70S ribosome.</text>
</comment>
<dbReference type="InterPro" id="IPR002132">
    <property type="entry name" value="Ribosomal_uL5"/>
</dbReference>
<name>A0A075GUV5_9EURY</name>
<dbReference type="NCBIfam" id="NF003258">
    <property type="entry name" value="PRK04219.1"/>
    <property type="match status" value="1"/>
</dbReference>
<dbReference type="PANTHER" id="PTHR11994">
    <property type="entry name" value="60S RIBOSOMAL PROTEIN L11-RELATED"/>
    <property type="match status" value="1"/>
</dbReference>
<dbReference type="GO" id="GO:0003735">
    <property type="term" value="F:structural constituent of ribosome"/>
    <property type="evidence" value="ECO:0007669"/>
    <property type="project" value="InterPro"/>
</dbReference>
<feature type="domain" description="Large ribosomal subunit protein uL5 C-terminal" evidence="10">
    <location>
        <begin position="59"/>
        <end position="136"/>
    </location>
</feature>
<dbReference type="SUPFAM" id="SSF55282">
    <property type="entry name" value="RL5-like"/>
    <property type="match status" value="1"/>
</dbReference>
<dbReference type="Pfam" id="PF00673">
    <property type="entry name" value="Ribosomal_L5_C"/>
    <property type="match status" value="1"/>
</dbReference>
<dbReference type="GO" id="GO:0019843">
    <property type="term" value="F:rRNA binding"/>
    <property type="evidence" value="ECO:0007669"/>
    <property type="project" value="UniProtKB-UniRule"/>
</dbReference>
<dbReference type="InterPro" id="IPR057266">
    <property type="entry name" value="Ribosomal_uL5_euk/arc-type"/>
</dbReference>
<feature type="domain" description="Large ribosomal subunit protein uL5 N-terminal" evidence="9">
    <location>
        <begin position="2"/>
        <end position="55"/>
    </location>
</feature>
<dbReference type="GO" id="GO:0006412">
    <property type="term" value="P:translation"/>
    <property type="evidence" value="ECO:0007669"/>
    <property type="project" value="UniProtKB-UniRule"/>
</dbReference>
<accession>A0A075GUV5</accession>
<dbReference type="PIRSF" id="PIRSF002161">
    <property type="entry name" value="Ribosomal_L5"/>
    <property type="match status" value="1"/>
</dbReference>
<protein>
    <recommendedName>
        <fullName evidence="7">Large ribosomal subunit protein uL5</fullName>
    </recommendedName>
</protein>
<evidence type="ECO:0000256" key="3">
    <source>
        <dbReference type="ARBA" id="ARBA00022730"/>
    </source>
</evidence>
<proteinExistence type="inferred from homology"/>
<evidence type="ECO:0000256" key="4">
    <source>
        <dbReference type="ARBA" id="ARBA00022884"/>
    </source>
</evidence>
<evidence type="ECO:0000259" key="10">
    <source>
        <dbReference type="Pfam" id="PF00673"/>
    </source>
</evidence>
<sequence length="169" mass="18885">MNAMRELRIAKVVLNIGVGEAGDRLSKAETVLGKLTGCQPVRTLSRTQNRDLGLRKGMPIGCKVTLRGENAHRVLKNALWVRENRLPAYCFSAAGGLNFGIPDYTGFADEKYDPDIGIFGLDVAVAFERPGFRVSRRKVARRKVGPSHRLTREECQEFMQHNFKLEVVA</sequence>
<evidence type="ECO:0000256" key="1">
    <source>
        <dbReference type="ARBA" id="ARBA00008553"/>
    </source>
</evidence>
<dbReference type="AlphaFoldDB" id="A0A075GUV5"/>
<dbReference type="Gene3D" id="3.30.1440.10">
    <property type="match status" value="1"/>
</dbReference>
<dbReference type="FunFam" id="3.30.1440.10:FF:000002">
    <property type="entry name" value="60S ribosomal protein L11"/>
    <property type="match status" value="1"/>
</dbReference>
<evidence type="ECO:0000256" key="2">
    <source>
        <dbReference type="ARBA" id="ARBA00022555"/>
    </source>
</evidence>
<dbReference type="InterPro" id="IPR022803">
    <property type="entry name" value="Ribosomal_uL5_dom_sf"/>
</dbReference>
<keyword evidence="2 7" id="KW-0820">tRNA-binding</keyword>
<comment type="similarity">
    <text evidence="1 7 8">Belongs to the universal ribosomal protein uL5 family.</text>
</comment>
<dbReference type="InterPro" id="IPR022804">
    <property type="entry name" value="Ribosomal_uL5_arc"/>
</dbReference>
<evidence type="ECO:0000256" key="8">
    <source>
        <dbReference type="RuleBase" id="RU003930"/>
    </source>
</evidence>
<dbReference type="InterPro" id="IPR031310">
    <property type="entry name" value="Ribosomal_uL5_N"/>
</dbReference>
<evidence type="ECO:0000256" key="7">
    <source>
        <dbReference type="HAMAP-Rule" id="MF_01333"/>
    </source>
</evidence>
<comment type="function">
    <text evidence="7">This is 1 of the proteins that bind and probably mediate the attachment of the 5S RNA into the large ribosomal subunit, where it forms part of the central protuberance. In the 70S ribosome it contacts protein S13 of the 30S subunit (bridge B1b), connecting the 2 subunits; this bridge is implicated in subunit movement. May contact the P site tRNA; the 5S rRNA and some of its associated proteins might help stabilize positioning of ribosome-bound tRNAs.</text>
</comment>
<evidence type="ECO:0000256" key="5">
    <source>
        <dbReference type="ARBA" id="ARBA00022980"/>
    </source>
</evidence>
<dbReference type="GO" id="GO:0005840">
    <property type="term" value="C:ribosome"/>
    <property type="evidence" value="ECO:0007669"/>
    <property type="project" value="UniProtKB-KW"/>
</dbReference>
<evidence type="ECO:0000259" key="9">
    <source>
        <dbReference type="Pfam" id="PF00281"/>
    </source>
</evidence>